<dbReference type="GO" id="GO:0030163">
    <property type="term" value="P:protein catabolic process"/>
    <property type="evidence" value="ECO:0007669"/>
    <property type="project" value="InterPro"/>
</dbReference>
<dbReference type="GO" id="GO:0004252">
    <property type="term" value="F:serine-type endopeptidase activity"/>
    <property type="evidence" value="ECO:0007669"/>
    <property type="project" value="InterPro"/>
</dbReference>
<dbReference type="InterPro" id="IPR027065">
    <property type="entry name" value="Lon_Prtase"/>
</dbReference>
<feature type="domain" description="Lon N-terminal" evidence="1">
    <location>
        <begin position="7"/>
        <end position="200"/>
    </location>
</feature>
<gene>
    <name evidence="2" type="ORF">METZ01_LOCUS241653</name>
</gene>
<dbReference type="GO" id="GO:0005524">
    <property type="term" value="F:ATP binding"/>
    <property type="evidence" value="ECO:0007669"/>
    <property type="project" value="InterPro"/>
</dbReference>
<dbReference type="InterPro" id="IPR046336">
    <property type="entry name" value="Lon_prtase_N_sf"/>
</dbReference>
<evidence type="ECO:0000313" key="2">
    <source>
        <dbReference type="EMBL" id="SVB88799.1"/>
    </source>
</evidence>
<dbReference type="Pfam" id="PF02190">
    <property type="entry name" value="LON_substr_bdg"/>
    <property type="match status" value="1"/>
</dbReference>
<dbReference type="GO" id="GO:0004176">
    <property type="term" value="F:ATP-dependent peptidase activity"/>
    <property type="evidence" value="ECO:0007669"/>
    <property type="project" value="InterPro"/>
</dbReference>
<dbReference type="PANTHER" id="PTHR10046">
    <property type="entry name" value="ATP DEPENDENT LON PROTEASE FAMILY MEMBER"/>
    <property type="match status" value="1"/>
</dbReference>
<dbReference type="InterPro" id="IPR015947">
    <property type="entry name" value="PUA-like_sf"/>
</dbReference>
<dbReference type="Gene3D" id="2.30.130.40">
    <property type="entry name" value="LON domain-like"/>
    <property type="match status" value="1"/>
</dbReference>
<dbReference type="InterPro" id="IPR003111">
    <property type="entry name" value="Lon_prtase_N"/>
</dbReference>
<name>A0A382HNL9_9ZZZZ</name>
<sequence>MIKTDFVPSLPLRDIVVFPSMIVPLFVGRDKSIKALNEVMKSNKKIVLISQKNAEIDDPNEEDLYSFGCESKILQLLKLPDGTVKVLIEGIDRVKILECKNNKDYLACSAEVVKDKIESKEDLLAFSTAIVRKLEKLTNLNKKISFELMANLKDVKDPSKIADHISAQLNISIFEKQKLLEEINLKRRLEKLMEHINNEINVIGVEKRIRGRVKN</sequence>
<feature type="non-terminal residue" evidence="2">
    <location>
        <position position="215"/>
    </location>
</feature>
<organism evidence="2">
    <name type="scientific">marine metagenome</name>
    <dbReference type="NCBI Taxonomy" id="408172"/>
    <lineage>
        <taxon>unclassified sequences</taxon>
        <taxon>metagenomes</taxon>
        <taxon>ecological metagenomes</taxon>
    </lineage>
</organism>
<dbReference type="PROSITE" id="PS51787">
    <property type="entry name" value="LON_N"/>
    <property type="match status" value="1"/>
</dbReference>
<protein>
    <recommendedName>
        <fullName evidence="1">Lon N-terminal domain-containing protein</fullName>
    </recommendedName>
</protein>
<dbReference type="Gene3D" id="1.20.58.1480">
    <property type="match status" value="1"/>
</dbReference>
<dbReference type="SUPFAM" id="SSF88697">
    <property type="entry name" value="PUA domain-like"/>
    <property type="match status" value="1"/>
</dbReference>
<dbReference type="SMART" id="SM00464">
    <property type="entry name" value="LON"/>
    <property type="match status" value="1"/>
</dbReference>
<proteinExistence type="predicted"/>
<accession>A0A382HNL9</accession>
<reference evidence="2" key="1">
    <citation type="submission" date="2018-05" db="EMBL/GenBank/DDBJ databases">
        <authorList>
            <person name="Lanie J.A."/>
            <person name="Ng W.-L."/>
            <person name="Kazmierczak K.M."/>
            <person name="Andrzejewski T.M."/>
            <person name="Davidsen T.M."/>
            <person name="Wayne K.J."/>
            <person name="Tettelin H."/>
            <person name="Glass J.I."/>
            <person name="Rusch D."/>
            <person name="Podicherti R."/>
            <person name="Tsui H.-C.T."/>
            <person name="Winkler M.E."/>
        </authorList>
    </citation>
    <scope>NUCLEOTIDE SEQUENCE</scope>
</reference>
<dbReference type="AlphaFoldDB" id="A0A382HNL9"/>
<evidence type="ECO:0000259" key="1">
    <source>
        <dbReference type="PROSITE" id="PS51787"/>
    </source>
</evidence>
<dbReference type="EMBL" id="UINC01062309">
    <property type="protein sequence ID" value="SVB88799.1"/>
    <property type="molecule type" value="Genomic_DNA"/>
</dbReference>